<dbReference type="SUPFAM" id="SSF54060">
    <property type="entry name" value="His-Me finger endonucleases"/>
    <property type="match status" value="1"/>
</dbReference>
<keyword evidence="3" id="KW-1185">Reference proteome</keyword>
<dbReference type="EMBL" id="GG745337">
    <property type="protein sequence ID" value="KNE60944.1"/>
    <property type="molecule type" value="Genomic_DNA"/>
</dbReference>
<dbReference type="GO" id="GO:0003677">
    <property type="term" value="F:DNA binding"/>
    <property type="evidence" value="ECO:0007669"/>
    <property type="project" value="InterPro"/>
</dbReference>
<dbReference type="VEuPathDB" id="FungiDB:AMAG_06706"/>
<evidence type="ECO:0000313" key="2">
    <source>
        <dbReference type="EMBL" id="KNE60944.1"/>
    </source>
</evidence>
<dbReference type="Gene3D" id="3.90.75.20">
    <property type="match status" value="1"/>
</dbReference>
<sequence length="164" mass="19067">MPNHVFWKGRVVDLDTGRIFKEEDNGQLRELVPSSRGGARPYQRVRLNGAWQGVHRLVVEARLQRNLDQDEVVNHRNWDVTDNRLDNLELVTPQQNSQWRRVSRNSASGHLGVYFHVGHDKWRAHIRVDGRQKHHGYHDSLESAVQARAEAVLDENARGHHYHA</sequence>
<dbReference type="InterPro" id="IPR003615">
    <property type="entry name" value="HNH_nuc"/>
</dbReference>
<organism evidence="2 3">
    <name type="scientific">Allomyces macrogynus (strain ATCC 38327)</name>
    <name type="common">Allomyces javanicus var. macrogynus</name>
    <dbReference type="NCBI Taxonomy" id="578462"/>
    <lineage>
        <taxon>Eukaryota</taxon>
        <taxon>Fungi</taxon>
        <taxon>Fungi incertae sedis</taxon>
        <taxon>Blastocladiomycota</taxon>
        <taxon>Blastocladiomycetes</taxon>
        <taxon>Blastocladiales</taxon>
        <taxon>Blastocladiaceae</taxon>
        <taxon>Allomyces</taxon>
    </lineage>
</organism>
<dbReference type="Pfam" id="PF13392">
    <property type="entry name" value="HNH_3"/>
    <property type="match status" value="1"/>
</dbReference>
<accession>A0A0L0SET1</accession>
<reference evidence="2 3" key="1">
    <citation type="submission" date="2009-11" db="EMBL/GenBank/DDBJ databases">
        <title>Annotation of Allomyces macrogynus ATCC 38327.</title>
        <authorList>
            <consortium name="The Broad Institute Genome Sequencing Platform"/>
            <person name="Russ C."/>
            <person name="Cuomo C."/>
            <person name="Burger G."/>
            <person name="Gray M.W."/>
            <person name="Holland P.W.H."/>
            <person name="King N."/>
            <person name="Lang F.B.F."/>
            <person name="Roger A.J."/>
            <person name="Ruiz-Trillo I."/>
            <person name="Young S.K."/>
            <person name="Zeng Q."/>
            <person name="Gargeya S."/>
            <person name="Fitzgerald M."/>
            <person name="Haas B."/>
            <person name="Abouelleil A."/>
            <person name="Alvarado L."/>
            <person name="Arachchi H.M."/>
            <person name="Berlin A."/>
            <person name="Chapman S.B."/>
            <person name="Gearin G."/>
            <person name="Goldberg J."/>
            <person name="Griggs A."/>
            <person name="Gujja S."/>
            <person name="Hansen M."/>
            <person name="Heiman D."/>
            <person name="Howarth C."/>
            <person name="Larimer J."/>
            <person name="Lui A."/>
            <person name="MacDonald P.J.P."/>
            <person name="McCowen C."/>
            <person name="Montmayeur A."/>
            <person name="Murphy C."/>
            <person name="Neiman D."/>
            <person name="Pearson M."/>
            <person name="Priest M."/>
            <person name="Roberts A."/>
            <person name="Saif S."/>
            <person name="Shea T."/>
            <person name="Sisk P."/>
            <person name="Stolte C."/>
            <person name="Sykes S."/>
            <person name="Wortman J."/>
            <person name="Nusbaum C."/>
            <person name="Birren B."/>
        </authorList>
    </citation>
    <scope>NUCLEOTIDE SEQUENCE [LARGE SCALE GENOMIC DNA]</scope>
    <source>
        <strain evidence="2 3">ATCC 38327</strain>
    </source>
</reference>
<dbReference type="InterPro" id="IPR016177">
    <property type="entry name" value="DNA-bd_dom_sf"/>
</dbReference>
<feature type="domain" description="HNH nuclease" evidence="1">
    <location>
        <begin position="53"/>
        <end position="98"/>
    </location>
</feature>
<reference evidence="3" key="2">
    <citation type="submission" date="2009-11" db="EMBL/GenBank/DDBJ databases">
        <title>The Genome Sequence of Allomyces macrogynus strain ATCC 38327.</title>
        <authorList>
            <consortium name="The Broad Institute Genome Sequencing Platform"/>
            <person name="Russ C."/>
            <person name="Cuomo C."/>
            <person name="Shea T."/>
            <person name="Young S.K."/>
            <person name="Zeng Q."/>
            <person name="Koehrsen M."/>
            <person name="Haas B."/>
            <person name="Borodovsky M."/>
            <person name="Guigo R."/>
            <person name="Alvarado L."/>
            <person name="Berlin A."/>
            <person name="Borenstein D."/>
            <person name="Chen Z."/>
            <person name="Engels R."/>
            <person name="Freedman E."/>
            <person name="Gellesch M."/>
            <person name="Goldberg J."/>
            <person name="Griggs A."/>
            <person name="Gujja S."/>
            <person name="Heiman D."/>
            <person name="Hepburn T."/>
            <person name="Howarth C."/>
            <person name="Jen D."/>
            <person name="Larson L."/>
            <person name="Lewis B."/>
            <person name="Mehta T."/>
            <person name="Park D."/>
            <person name="Pearson M."/>
            <person name="Roberts A."/>
            <person name="Saif S."/>
            <person name="Shenoy N."/>
            <person name="Sisk P."/>
            <person name="Stolte C."/>
            <person name="Sykes S."/>
            <person name="Walk T."/>
            <person name="White J."/>
            <person name="Yandava C."/>
            <person name="Burger G."/>
            <person name="Gray M.W."/>
            <person name="Holland P.W.H."/>
            <person name="King N."/>
            <person name="Lang F.B.F."/>
            <person name="Roger A.J."/>
            <person name="Ruiz-Trillo I."/>
            <person name="Lander E."/>
            <person name="Nusbaum C."/>
        </authorList>
    </citation>
    <scope>NUCLEOTIDE SEQUENCE [LARGE SCALE GENOMIC DNA]</scope>
    <source>
        <strain evidence="3">ATCC 38327</strain>
    </source>
</reference>
<dbReference type="InterPro" id="IPR044925">
    <property type="entry name" value="His-Me_finger_sf"/>
</dbReference>
<dbReference type="SUPFAM" id="SSF54171">
    <property type="entry name" value="DNA-binding domain"/>
    <property type="match status" value="1"/>
</dbReference>
<evidence type="ECO:0000259" key="1">
    <source>
        <dbReference type="Pfam" id="PF13392"/>
    </source>
</evidence>
<protein>
    <recommendedName>
        <fullName evidence="1">HNH nuclease domain-containing protein</fullName>
    </recommendedName>
</protein>
<evidence type="ECO:0000313" key="3">
    <source>
        <dbReference type="Proteomes" id="UP000054350"/>
    </source>
</evidence>
<dbReference type="OrthoDB" id="447635at2759"/>
<gene>
    <name evidence="2" type="ORF">AMAG_06706</name>
</gene>
<name>A0A0L0SET1_ALLM3</name>
<proteinExistence type="predicted"/>
<dbReference type="AlphaFoldDB" id="A0A0L0SET1"/>
<dbReference type="Proteomes" id="UP000054350">
    <property type="component" value="Unassembled WGS sequence"/>
</dbReference>